<accession>A0A6J1BFG4</accession>
<dbReference type="RefSeq" id="XP_021298035.1">
    <property type="nucleotide sequence ID" value="XM_021442360.1"/>
</dbReference>
<keyword evidence="1" id="KW-1185">Reference proteome</keyword>
<dbReference type="Proteomes" id="UP000504621">
    <property type="component" value="Unplaced"/>
</dbReference>
<reference evidence="2" key="1">
    <citation type="submission" date="2025-08" db="UniProtKB">
        <authorList>
            <consortium name="RefSeq"/>
        </authorList>
    </citation>
    <scope>IDENTIFICATION</scope>
    <source>
        <tissue evidence="2">Leaf</tissue>
    </source>
</reference>
<protein>
    <submittedName>
        <fullName evidence="2">Uncharacterized protein LOC110427004</fullName>
    </submittedName>
</protein>
<dbReference type="AlphaFoldDB" id="A0A6J1BFG4"/>
<dbReference type="GeneID" id="110427004"/>
<gene>
    <name evidence="2" type="primary">LOC110427004</name>
</gene>
<organism evidence="1 2">
    <name type="scientific">Herrania umbratica</name>
    <dbReference type="NCBI Taxonomy" id="108875"/>
    <lineage>
        <taxon>Eukaryota</taxon>
        <taxon>Viridiplantae</taxon>
        <taxon>Streptophyta</taxon>
        <taxon>Embryophyta</taxon>
        <taxon>Tracheophyta</taxon>
        <taxon>Spermatophyta</taxon>
        <taxon>Magnoliopsida</taxon>
        <taxon>eudicotyledons</taxon>
        <taxon>Gunneridae</taxon>
        <taxon>Pentapetalae</taxon>
        <taxon>rosids</taxon>
        <taxon>malvids</taxon>
        <taxon>Malvales</taxon>
        <taxon>Malvaceae</taxon>
        <taxon>Byttnerioideae</taxon>
        <taxon>Herrania</taxon>
    </lineage>
</organism>
<dbReference type="OrthoDB" id="1106772at2759"/>
<evidence type="ECO:0000313" key="2">
    <source>
        <dbReference type="RefSeq" id="XP_021298035.1"/>
    </source>
</evidence>
<sequence>MPKTSNLLSFSSKSFSDQTSMATSTKLFAAAIPIVIFFANLQTVTNEPAISASPAVLPYVNAPNMSSFFPSQAPPQWPTSSPVPTGSEAFAPIPSSGEFVGKSSCSSAKSDGAIVILLQLFILFVMRSVSTV</sequence>
<name>A0A6J1BFG4_9ROSI</name>
<proteinExistence type="predicted"/>
<evidence type="ECO:0000313" key="1">
    <source>
        <dbReference type="Proteomes" id="UP000504621"/>
    </source>
</evidence>